<gene>
    <name evidence="8" type="ORF">HG537_0G02770</name>
</gene>
<dbReference type="GO" id="GO:0032259">
    <property type="term" value="P:methylation"/>
    <property type="evidence" value="ECO:0007669"/>
    <property type="project" value="UniProtKB-KW"/>
</dbReference>
<keyword evidence="9" id="KW-1185">Reference proteome</keyword>
<dbReference type="InterPro" id="IPR003788">
    <property type="entry name" value="NDUFAF7"/>
</dbReference>
<accession>A0A7H9HXI7</accession>
<dbReference type="AlphaFoldDB" id="A0A7H9HXI7"/>
<organism evidence="8 9">
    <name type="scientific">Torulaspora globosa</name>
    <dbReference type="NCBI Taxonomy" id="48254"/>
    <lineage>
        <taxon>Eukaryota</taxon>
        <taxon>Fungi</taxon>
        <taxon>Dikarya</taxon>
        <taxon>Ascomycota</taxon>
        <taxon>Saccharomycotina</taxon>
        <taxon>Saccharomycetes</taxon>
        <taxon>Saccharomycetales</taxon>
        <taxon>Saccharomycetaceae</taxon>
        <taxon>Torulaspora</taxon>
    </lineage>
</organism>
<proteinExistence type="inferred from homology"/>
<reference evidence="8 9" key="1">
    <citation type="submission" date="2020-06" db="EMBL/GenBank/DDBJ databases">
        <title>The yeast mating-type switching endonuclease HO is a domesticated member of an unorthodox homing genetic element family.</title>
        <authorList>
            <person name="Coughlan A.Y."/>
            <person name="Lombardi L."/>
            <person name="Braun-Galleani S."/>
            <person name="Martos A.R."/>
            <person name="Galeote V."/>
            <person name="Bigey F."/>
            <person name="Dequin S."/>
            <person name="Byrne K.P."/>
            <person name="Wolfe K.H."/>
        </authorList>
    </citation>
    <scope>NUCLEOTIDE SEQUENCE [LARGE SCALE GENOMIC DNA]</scope>
    <source>
        <strain evidence="8 9">CBS2947</strain>
    </source>
</reference>
<dbReference type="Pfam" id="PF02636">
    <property type="entry name" value="Methyltransf_28"/>
    <property type="match status" value="1"/>
</dbReference>
<sequence>MRRFPGLAGQIRFKSTYPLIQIEQLRKGNGIDVGENGSLALRDYYEWLNLPSMMKHESFFTERGELLNDVADRTERLTMYDPILTRSIARWLLVDYKLNYYPYSDLNIINVYTDLPQSLRIAESMMGYFKRILSSNMFERIRYTMVPLYSHRQRLSAKLTRKITGEVIVSDAAIFTSEFSGTSHPQQFVIEDPVYFLMLNDVFKNTSHDLVRYNKDLAKWEQCYIDIHASGDRSRRFDADLDYWCESCLSKVLQKYDLATAERSAGFHVPTRLLQLFDLLKTFAPAHKLFAIDSPQRWHPSFVSMVKILAGYRPLRASKIVEPRKSSLWRGRREDRGPRFIVDFTQIQQLYTSINESAKFCEIDDLPDFVNQWLDVGSEQSEKWSQDMLDSQLEMIDASELAILHSC</sequence>
<comment type="subcellular location">
    <subcellularLocation>
        <location evidence="1">Mitochondrion</location>
    </subcellularLocation>
</comment>
<protein>
    <recommendedName>
        <fullName evidence="3">type II protein arginine methyltransferase</fullName>
        <ecNumber evidence="3">2.1.1.320</ecNumber>
    </recommendedName>
</protein>
<name>A0A7H9HXI7_9SACH</name>
<evidence type="ECO:0000256" key="2">
    <source>
        <dbReference type="ARBA" id="ARBA00005891"/>
    </source>
</evidence>
<dbReference type="GO" id="GO:0005739">
    <property type="term" value="C:mitochondrion"/>
    <property type="evidence" value="ECO:0007669"/>
    <property type="project" value="UniProtKB-SubCell"/>
</dbReference>
<evidence type="ECO:0000313" key="8">
    <source>
        <dbReference type="EMBL" id="QLQ82023.1"/>
    </source>
</evidence>
<dbReference type="Proteomes" id="UP000510647">
    <property type="component" value="Chromosome 7"/>
</dbReference>
<keyword evidence="6" id="KW-0496">Mitochondrion</keyword>
<dbReference type="EC" id="2.1.1.320" evidence="3"/>
<keyword evidence="5" id="KW-0808">Transferase</keyword>
<evidence type="ECO:0000256" key="4">
    <source>
        <dbReference type="ARBA" id="ARBA00022603"/>
    </source>
</evidence>
<evidence type="ECO:0000256" key="6">
    <source>
        <dbReference type="ARBA" id="ARBA00023128"/>
    </source>
</evidence>
<evidence type="ECO:0000256" key="5">
    <source>
        <dbReference type="ARBA" id="ARBA00022679"/>
    </source>
</evidence>
<comment type="catalytic activity">
    <reaction evidence="7">
        <text>L-arginyl-[protein] + 2 S-adenosyl-L-methionine = N(omega),N(omega)'-dimethyl-L-arginyl-[protein] + 2 S-adenosyl-L-homocysteine + 2 H(+)</text>
        <dbReference type="Rhea" id="RHEA:48108"/>
        <dbReference type="Rhea" id="RHEA-COMP:10532"/>
        <dbReference type="Rhea" id="RHEA-COMP:11992"/>
        <dbReference type="ChEBI" id="CHEBI:15378"/>
        <dbReference type="ChEBI" id="CHEBI:29965"/>
        <dbReference type="ChEBI" id="CHEBI:57856"/>
        <dbReference type="ChEBI" id="CHEBI:59789"/>
        <dbReference type="ChEBI" id="CHEBI:88221"/>
        <dbReference type="EC" id="2.1.1.320"/>
    </reaction>
</comment>
<dbReference type="GO" id="GO:0035243">
    <property type="term" value="F:protein-arginine omega-N symmetric methyltransferase activity"/>
    <property type="evidence" value="ECO:0007669"/>
    <property type="project" value="UniProtKB-EC"/>
</dbReference>
<evidence type="ECO:0000256" key="7">
    <source>
        <dbReference type="ARBA" id="ARBA00048612"/>
    </source>
</evidence>
<keyword evidence="4" id="KW-0489">Methyltransferase</keyword>
<comment type="similarity">
    <text evidence="2">Belongs to the NDUFAF7 family.</text>
</comment>
<evidence type="ECO:0000256" key="1">
    <source>
        <dbReference type="ARBA" id="ARBA00004173"/>
    </source>
</evidence>
<dbReference type="EMBL" id="CP059273">
    <property type="protein sequence ID" value="QLQ82023.1"/>
    <property type="molecule type" value="Genomic_DNA"/>
</dbReference>
<evidence type="ECO:0000256" key="3">
    <source>
        <dbReference type="ARBA" id="ARBA00011935"/>
    </source>
</evidence>
<evidence type="ECO:0000313" key="9">
    <source>
        <dbReference type="Proteomes" id="UP000510647"/>
    </source>
</evidence>
<dbReference type="OrthoDB" id="17415at2759"/>